<evidence type="ECO:0000313" key="3">
    <source>
        <dbReference type="Proteomes" id="UP000002216"/>
    </source>
</evidence>
<evidence type="ECO:0000256" key="1">
    <source>
        <dbReference type="SAM" id="SignalP"/>
    </source>
</evidence>
<evidence type="ECO:0008006" key="4">
    <source>
        <dbReference type="Google" id="ProtNLM"/>
    </source>
</evidence>
<dbReference type="OrthoDB" id="323914at2"/>
<organism evidence="2 3">
    <name type="scientific">Desulfomicrobium baculatum (strain DSM 4028 / VKM B-1378 / X)</name>
    <name type="common">Desulfovibrio baculatus</name>
    <dbReference type="NCBI Taxonomy" id="525897"/>
    <lineage>
        <taxon>Bacteria</taxon>
        <taxon>Pseudomonadati</taxon>
        <taxon>Thermodesulfobacteriota</taxon>
        <taxon>Desulfovibrionia</taxon>
        <taxon>Desulfovibrionales</taxon>
        <taxon>Desulfomicrobiaceae</taxon>
        <taxon>Desulfomicrobium</taxon>
    </lineage>
</organism>
<dbReference type="eggNOG" id="ENOG5032V6E">
    <property type="taxonomic scope" value="Bacteria"/>
</dbReference>
<dbReference type="STRING" id="525897.Dbac_2253"/>
<dbReference type="HOGENOM" id="CLU_091311_0_0_7"/>
<keyword evidence="1" id="KW-0732">Signal</keyword>
<dbReference type="RefSeq" id="WP_015774424.1">
    <property type="nucleotide sequence ID" value="NC_013173.1"/>
</dbReference>
<name>C7LQD3_DESBD</name>
<accession>C7LQD3</accession>
<keyword evidence="3" id="KW-1185">Reference proteome</keyword>
<dbReference type="EMBL" id="CP001629">
    <property type="protein sequence ID" value="ACU90335.1"/>
    <property type="molecule type" value="Genomic_DNA"/>
</dbReference>
<protein>
    <recommendedName>
        <fullName evidence="4">Lipid A 3-O-deacylase-related protein</fullName>
    </recommendedName>
</protein>
<sequence length="197" mass="22372">MNRARYLKIMYFLLIAILLAPGANASASSENNIAASLYGGVMTDDNWRQSISGQAELVDSHILVGALGWTFHRPTNRLWSLELEANVARHFGIQDHFEFNAPVLNVRWEYFPWDKILDTSLAYGLGPSYATKLPEYERQKSGDSEQFLLFWHIEAAFALPDSSWSTIFRLHHRSSGYGMFADKGGSNILTMGLRYEF</sequence>
<dbReference type="Proteomes" id="UP000002216">
    <property type="component" value="Chromosome"/>
</dbReference>
<feature type="chain" id="PRO_5002977910" description="Lipid A 3-O-deacylase-related protein" evidence="1">
    <location>
        <begin position="26"/>
        <end position="197"/>
    </location>
</feature>
<dbReference type="KEGG" id="dba:Dbac_2253"/>
<proteinExistence type="predicted"/>
<dbReference type="AlphaFoldDB" id="C7LQD3"/>
<gene>
    <name evidence="2" type="ordered locus">Dbac_2253</name>
</gene>
<evidence type="ECO:0000313" key="2">
    <source>
        <dbReference type="EMBL" id="ACU90335.1"/>
    </source>
</evidence>
<reference evidence="2 3" key="1">
    <citation type="journal article" date="2009" name="Stand. Genomic Sci.">
        <title>Complete genome sequence of Desulfomicrobium baculatum type strain (X).</title>
        <authorList>
            <person name="Copeland A."/>
            <person name="Spring S."/>
            <person name="Goker M."/>
            <person name="Schneider S."/>
            <person name="Lapidus A."/>
            <person name="Del Rio T.G."/>
            <person name="Tice H."/>
            <person name="Cheng J.F."/>
            <person name="Chen F."/>
            <person name="Nolan M."/>
            <person name="Bruce D."/>
            <person name="Goodwin L."/>
            <person name="Pitluck S."/>
            <person name="Ivanova N."/>
            <person name="Mavrommatis K."/>
            <person name="Ovchinnikova G."/>
            <person name="Pati A."/>
            <person name="Chen A."/>
            <person name="Palaniappan K."/>
            <person name="Land M."/>
            <person name="Hauser L."/>
            <person name="Chang Y.J."/>
            <person name="Jeffries C.C."/>
            <person name="Meincke L."/>
            <person name="Sims D."/>
            <person name="Brettin T."/>
            <person name="Detter J.C."/>
            <person name="Han C."/>
            <person name="Chain P."/>
            <person name="Bristow J."/>
            <person name="Eisen J.A."/>
            <person name="Markowitz V."/>
            <person name="Hugenholtz P."/>
            <person name="Kyrpides N.C."/>
            <person name="Klenk H.P."/>
            <person name="Lucas S."/>
        </authorList>
    </citation>
    <scope>NUCLEOTIDE SEQUENCE [LARGE SCALE GENOMIC DNA]</scope>
    <source>
        <strain evidence="3">DSM 4028 / VKM B-1378 / X</strain>
    </source>
</reference>
<feature type="signal peptide" evidence="1">
    <location>
        <begin position="1"/>
        <end position="25"/>
    </location>
</feature>